<dbReference type="EMBL" id="BOPH01000034">
    <property type="protein sequence ID" value="GIJ67917.1"/>
    <property type="molecule type" value="Genomic_DNA"/>
</dbReference>
<organism evidence="1 2">
    <name type="scientific">Virgisporangium ochraceum</name>
    <dbReference type="NCBI Taxonomy" id="65505"/>
    <lineage>
        <taxon>Bacteria</taxon>
        <taxon>Bacillati</taxon>
        <taxon>Actinomycetota</taxon>
        <taxon>Actinomycetes</taxon>
        <taxon>Micromonosporales</taxon>
        <taxon>Micromonosporaceae</taxon>
        <taxon>Virgisporangium</taxon>
    </lineage>
</organism>
<evidence type="ECO:0000313" key="1">
    <source>
        <dbReference type="EMBL" id="GIJ67917.1"/>
    </source>
</evidence>
<accession>A0A8J4EDG2</accession>
<protein>
    <submittedName>
        <fullName evidence="1">Uncharacterized protein</fullName>
    </submittedName>
</protein>
<sequence>MTTTRPPVITWWEDDPRRLAAELAAMEVAAPGLLWDTAGAGGWQGEVPLWPFDREEPRCLGELVEGKLLHVEINLKPAHPMLFPLVFPKVPLFPDTLGDPDWHLAPIGSLCLFRGTAWWDPTTLVADLIPKISGWYLEYRLMRRGRIERMPDRGIDRDPELDRLVDHCTQPVG</sequence>
<gene>
    <name evidence="1" type="ORF">Voc01_028340</name>
</gene>
<reference evidence="1" key="1">
    <citation type="submission" date="2021-01" db="EMBL/GenBank/DDBJ databases">
        <title>Whole genome shotgun sequence of Virgisporangium ochraceum NBRC 16418.</title>
        <authorList>
            <person name="Komaki H."/>
            <person name="Tamura T."/>
        </authorList>
    </citation>
    <scope>NUCLEOTIDE SEQUENCE</scope>
    <source>
        <strain evidence="1">NBRC 16418</strain>
    </source>
</reference>
<dbReference type="AlphaFoldDB" id="A0A8J4EDG2"/>
<evidence type="ECO:0000313" key="2">
    <source>
        <dbReference type="Proteomes" id="UP000635606"/>
    </source>
</evidence>
<name>A0A8J4EDG2_9ACTN</name>
<dbReference type="Proteomes" id="UP000635606">
    <property type="component" value="Unassembled WGS sequence"/>
</dbReference>
<keyword evidence="2" id="KW-1185">Reference proteome</keyword>
<proteinExistence type="predicted"/>
<dbReference type="RefSeq" id="WP_203927874.1">
    <property type="nucleotide sequence ID" value="NZ_BOPH01000034.1"/>
</dbReference>
<comment type="caution">
    <text evidence="1">The sequence shown here is derived from an EMBL/GenBank/DDBJ whole genome shotgun (WGS) entry which is preliminary data.</text>
</comment>